<comment type="subcellular location">
    <subcellularLocation>
        <location evidence="1">Cell membrane</location>
        <topology evidence="1">Multi-pass membrane protein</topology>
    </subcellularLocation>
</comment>
<dbReference type="PANTHER" id="PTHR30287">
    <property type="entry name" value="MEMBRANE COMPONENT OF PREDICTED ABC SUPERFAMILY METABOLITE UPTAKE TRANSPORTER"/>
    <property type="match status" value="1"/>
</dbReference>
<evidence type="ECO:0000256" key="4">
    <source>
        <dbReference type="ARBA" id="ARBA00022989"/>
    </source>
</evidence>
<keyword evidence="9" id="KW-1185">Reference proteome</keyword>
<evidence type="ECO:0000256" key="1">
    <source>
        <dbReference type="ARBA" id="ARBA00004651"/>
    </source>
</evidence>
<feature type="transmembrane region" description="Helical" evidence="6">
    <location>
        <begin position="322"/>
        <end position="340"/>
    </location>
</feature>
<proteinExistence type="predicted"/>
<feature type="transmembrane region" description="Helical" evidence="6">
    <location>
        <begin position="403"/>
        <end position="427"/>
    </location>
</feature>
<keyword evidence="4 6" id="KW-1133">Transmembrane helix</keyword>
<dbReference type="RefSeq" id="WP_203918879.1">
    <property type="nucleotide sequence ID" value="NZ_BONZ01000032.1"/>
</dbReference>
<evidence type="ECO:0000256" key="5">
    <source>
        <dbReference type="ARBA" id="ARBA00023136"/>
    </source>
</evidence>
<feature type="domain" description="ABC3 transporter permease C-terminal" evidence="7">
    <location>
        <begin position="627"/>
        <end position="741"/>
    </location>
</feature>
<keyword evidence="5 6" id="KW-0472">Membrane</keyword>
<feature type="domain" description="ABC3 transporter permease C-terminal" evidence="7">
    <location>
        <begin position="191"/>
        <end position="304"/>
    </location>
</feature>
<evidence type="ECO:0000256" key="6">
    <source>
        <dbReference type="SAM" id="Phobius"/>
    </source>
</evidence>
<feature type="transmembrane region" description="Helical" evidence="6">
    <location>
        <begin position="182"/>
        <end position="209"/>
    </location>
</feature>
<keyword evidence="2" id="KW-1003">Cell membrane</keyword>
<evidence type="ECO:0000313" key="9">
    <source>
        <dbReference type="Proteomes" id="UP000642748"/>
    </source>
</evidence>
<feature type="transmembrane region" description="Helical" evidence="6">
    <location>
        <begin position="279"/>
        <end position="301"/>
    </location>
</feature>
<comment type="caution">
    <text evidence="8">The sequence shown here is derived from an EMBL/GenBank/DDBJ whole genome shotgun (WGS) entry which is preliminary data.</text>
</comment>
<dbReference type="EMBL" id="BONZ01000032">
    <property type="protein sequence ID" value="GIH15237.1"/>
    <property type="molecule type" value="Genomic_DNA"/>
</dbReference>
<evidence type="ECO:0000259" key="7">
    <source>
        <dbReference type="Pfam" id="PF02687"/>
    </source>
</evidence>
<evidence type="ECO:0000313" key="8">
    <source>
        <dbReference type="EMBL" id="GIH15237.1"/>
    </source>
</evidence>
<sequence>MIRFGLHMTLRSGREAFTRLVVTALSVAVGVGLLLSVLAMYHAYRDTIGKPCWQCTSTTDAHGSLLWNYSEDEYDGATMHRLDVAIVGAHASVVPGLSAMPAPGQYYVSPALATLLRATPGDELGDRFPGALAGIIGPAGLQSPDDLVIVIGHQASDLSNLPRTMRVGRIQTAPHDLSTSQFYQFGFAMGAVVLLIPMLVLIGNATRIAAARREQRYAAMRLVGAERSQINVVASVDAVVGAVLGVALGIGLYAVLRPALKDIPLLGYRFFDDTITPTGWGFVGILVAVPAAAAISCLLSLRRVQISPLGVARRATPPAPRSWRVIPLLIGLATFIIPVLASPGSSRGTPDLAVLALILVMTGLMISGPWLTMMASRLLARWTVGGSSLLAARRLADNPRSSFRAVSGLMLAVMVGTALAALVPAAIDSQDTTHTSPLRNVLRVGFLQSDRLKPDPGTIDGLTPAQAGPLLAKLAAIPGAVPVPLYQPSQADDAVPPPDEGPMSGPGGQLVVQCADAQRLPALGVCPAGARAVLMDGSAMYTDNLRALNDYLPFIKPDSHATSNDATRQPVSDLMVKVDSQATLERVRTVLSGYREDISPYDTPMTFGEVGDVRARLYLEIQRIVTILAGVTLLVAGCGLAVAISGGMVERKRPFTLLRVTGTGLGTLYRTVLLETVMPLIAATVLAAGVGMSVAYPIARALAPERHGVVLPHPSYALTLCGGLLISVAIIAACLPFLSRITATQNARFE</sequence>
<feature type="transmembrane region" description="Helical" evidence="6">
    <location>
        <begin position="352"/>
        <end position="371"/>
    </location>
</feature>
<organism evidence="8 9">
    <name type="scientific">Rugosimonospora africana</name>
    <dbReference type="NCBI Taxonomy" id="556532"/>
    <lineage>
        <taxon>Bacteria</taxon>
        <taxon>Bacillati</taxon>
        <taxon>Actinomycetota</taxon>
        <taxon>Actinomycetes</taxon>
        <taxon>Micromonosporales</taxon>
        <taxon>Micromonosporaceae</taxon>
        <taxon>Rugosimonospora</taxon>
    </lineage>
</organism>
<feature type="transmembrane region" description="Helical" evidence="6">
    <location>
        <begin position="716"/>
        <end position="738"/>
    </location>
</feature>
<feature type="transmembrane region" description="Helical" evidence="6">
    <location>
        <begin position="20"/>
        <end position="44"/>
    </location>
</feature>
<dbReference type="GO" id="GO:0005886">
    <property type="term" value="C:plasma membrane"/>
    <property type="evidence" value="ECO:0007669"/>
    <property type="project" value="UniProtKB-SubCell"/>
</dbReference>
<feature type="transmembrane region" description="Helical" evidence="6">
    <location>
        <begin position="677"/>
        <end position="696"/>
    </location>
</feature>
<dbReference type="InterPro" id="IPR038766">
    <property type="entry name" value="Membrane_comp_ABC_pdt"/>
</dbReference>
<protein>
    <recommendedName>
        <fullName evidence="7">ABC3 transporter permease C-terminal domain-containing protein</fullName>
    </recommendedName>
</protein>
<evidence type="ECO:0000256" key="2">
    <source>
        <dbReference type="ARBA" id="ARBA00022475"/>
    </source>
</evidence>
<dbReference type="InterPro" id="IPR003838">
    <property type="entry name" value="ABC3_permease_C"/>
</dbReference>
<reference evidence="8" key="1">
    <citation type="submission" date="2021-01" db="EMBL/GenBank/DDBJ databases">
        <title>Whole genome shotgun sequence of Rugosimonospora africana NBRC 104875.</title>
        <authorList>
            <person name="Komaki H."/>
            <person name="Tamura T."/>
        </authorList>
    </citation>
    <scope>NUCLEOTIDE SEQUENCE</scope>
    <source>
        <strain evidence="8">NBRC 104875</strain>
    </source>
</reference>
<dbReference type="PANTHER" id="PTHR30287:SF2">
    <property type="entry name" value="BLL1001 PROTEIN"/>
    <property type="match status" value="1"/>
</dbReference>
<accession>A0A8J3VQN7</accession>
<keyword evidence="3 6" id="KW-0812">Transmembrane</keyword>
<gene>
    <name evidence="8" type="ORF">Raf01_34090</name>
</gene>
<feature type="transmembrane region" description="Helical" evidence="6">
    <location>
        <begin position="230"/>
        <end position="256"/>
    </location>
</feature>
<dbReference type="Pfam" id="PF02687">
    <property type="entry name" value="FtsX"/>
    <property type="match status" value="2"/>
</dbReference>
<dbReference type="AlphaFoldDB" id="A0A8J3VQN7"/>
<evidence type="ECO:0000256" key="3">
    <source>
        <dbReference type="ARBA" id="ARBA00022692"/>
    </source>
</evidence>
<name>A0A8J3VQN7_9ACTN</name>
<feature type="transmembrane region" description="Helical" evidence="6">
    <location>
        <begin position="624"/>
        <end position="649"/>
    </location>
</feature>
<dbReference type="Proteomes" id="UP000642748">
    <property type="component" value="Unassembled WGS sequence"/>
</dbReference>